<keyword evidence="2" id="KW-0540">Nuclease</keyword>
<dbReference type="GO" id="GO:0003677">
    <property type="term" value="F:DNA binding"/>
    <property type="evidence" value="ECO:0007669"/>
    <property type="project" value="TreeGrafter"/>
</dbReference>
<dbReference type="OrthoDB" id="10061407at2759"/>
<dbReference type="GeneID" id="119744520"/>
<dbReference type="InterPro" id="IPR005135">
    <property type="entry name" value="Endo/exonuclease/phosphatase"/>
</dbReference>
<feature type="domain" description="Endonuclease/exonuclease/phosphatase" evidence="5">
    <location>
        <begin position="44"/>
        <end position="288"/>
    </location>
</feature>
<feature type="chain" id="PRO_5037022292" description="Endonuclease/exonuclease/phosphatase domain-containing protein" evidence="4">
    <location>
        <begin position="20"/>
        <end position="342"/>
    </location>
</feature>
<dbReference type="InterPro" id="IPR016202">
    <property type="entry name" value="DNase_I"/>
</dbReference>
<dbReference type="SUPFAM" id="SSF56219">
    <property type="entry name" value="DNase I-like"/>
    <property type="match status" value="1"/>
</dbReference>
<name>A0A914BJW9_PATMI</name>
<dbReference type="PRINTS" id="PR00130">
    <property type="entry name" value="DNASEI"/>
</dbReference>
<sequence length="342" mass="38316">MMKLAAVCCLLVLTALTTASTTASTSQGTVAPGSSYDGSLLIGAFNIQVFGISKVGKVHVLQTLVKILKRYDLVLIQEIRDSSGTAIRTLLDTLNSEVQDKYEMALSSRLGRTSSKEQYAYFYKPSRLTLLWNYVYDDDSEDKFEREPFVAYFESPTTAMERFAMIGVHIKPSEAVAELDHLVHVYDDYVNKSAGNTNAIIAGDFNADCRYVSKTALKNSLLRSDMRFRWIIPDDADTTVAASDCSYDRIVLAGDDLFDSYQQNRTGAFYFDREYHLDINMAAEVSDHYPVEMFIKGNLDLEYSPDAIQPMLTAYSDSISRSGSFRAVVWMCLLVMGPLMFP</sequence>
<organism evidence="6 7">
    <name type="scientific">Patiria miniata</name>
    <name type="common">Bat star</name>
    <name type="synonym">Asterina miniata</name>
    <dbReference type="NCBI Taxonomy" id="46514"/>
    <lineage>
        <taxon>Eukaryota</taxon>
        <taxon>Metazoa</taxon>
        <taxon>Echinodermata</taxon>
        <taxon>Eleutherozoa</taxon>
        <taxon>Asterozoa</taxon>
        <taxon>Asteroidea</taxon>
        <taxon>Valvatacea</taxon>
        <taxon>Valvatida</taxon>
        <taxon>Asterinidae</taxon>
        <taxon>Patiria</taxon>
    </lineage>
</organism>
<dbReference type="PANTHER" id="PTHR11371">
    <property type="entry name" value="DEOXYRIBONUCLEASE"/>
    <property type="match status" value="1"/>
</dbReference>
<dbReference type="OMA" id="TNANTCP"/>
<comment type="similarity">
    <text evidence="1">Belongs to the DNase I family.</text>
</comment>
<dbReference type="PANTHER" id="PTHR11371:SF31">
    <property type="entry name" value="EXTRACELLULAR NUCLEASE"/>
    <property type="match status" value="1"/>
</dbReference>
<dbReference type="RefSeq" id="XP_038076399.1">
    <property type="nucleotide sequence ID" value="XM_038220471.1"/>
</dbReference>
<dbReference type="Pfam" id="PF03372">
    <property type="entry name" value="Exo_endo_phos"/>
    <property type="match status" value="1"/>
</dbReference>
<proteinExistence type="inferred from homology"/>
<dbReference type="GO" id="GO:0004530">
    <property type="term" value="F:deoxyribonuclease I activity"/>
    <property type="evidence" value="ECO:0007669"/>
    <property type="project" value="TreeGrafter"/>
</dbReference>
<evidence type="ECO:0000256" key="3">
    <source>
        <dbReference type="ARBA" id="ARBA00022801"/>
    </source>
</evidence>
<evidence type="ECO:0000256" key="1">
    <source>
        <dbReference type="ARBA" id="ARBA00007359"/>
    </source>
</evidence>
<dbReference type="CDD" id="cd10282">
    <property type="entry name" value="DNase1"/>
    <property type="match status" value="1"/>
</dbReference>
<evidence type="ECO:0000313" key="6">
    <source>
        <dbReference type="EnsemblMetazoa" id="XP_038076399.1"/>
    </source>
</evidence>
<dbReference type="Gene3D" id="3.60.10.10">
    <property type="entry name" value="Endonuclease/exonuclease/phosphatase"/>
    <property type="match status" value="1"/>
</dbReference>
<dbReference type="Proteomes" id="UP000887568">
    <property type="component" value="Unplaced"/>
</dbReference>
<dbReference type="GO" id="GO:0005634">
    <property type="term" value="C:nucleus"/>
    <property type="evidence" value="ECO:0007669"/>
    <property type="project" value="TreeGrafter"/>
</dbReference>
<keyword evidence="7" id="KW-1185">Reference proteome</keyword>
<keyword evidence="4" id="KW-0732">Signal</keyword>
<evidence type="ECO:0000256" key="2">
    <source>
        <dbReference type="ARBA" id="ARBA00022722"/>
    </source>
</evidence>
<protein>
    <recommendedName>
        <fullName evidence="5">Endonuclease/exonuclease/phosphatase domain-containing protein</fullName>
    </recommendedName>
</protein>
<dbReference type="AlphaFoldDB" id="A0A914BJW9"/>
<evidence type="ECO:0000313" key="7">
    <source>
        <dbReference type="Proteomes" id="UP000887568"/>
    </source>
</evidence>
<dbReference type="GO" id="GO:0006308">
    <property type="term" value="P:DNA catabolic process"/>
    <property type="evidence" value="ECO:0007669"/>
    <property type="project" value="InterPro"/>
</dbReference>
<reference evidence="6" key="1">
    <citation type="submission" date="2022-11" db="UniProtKB">
        <authorList>
            <consortium name="EnsemblMetazoa"/>
        </authorList>
    </citation>
    <scope>IDENTIFICATION</scope>
</reference>
<feature type="signal peptide" evidence="4">
    <location>
        <begin position="1"/>
        <end position="19"/>
    </location>
</feature>
<evidence type="ECO:0000259" key="5">
    <source>
        <dbReference type="Pfam" id="PF03372"/>
    </source>
</evidence>
<dbReference type="EnsemblMetazoa" id="XM_038220471.1">
    <property type="protein sequence ID" value="XP_038076399.1"/>
    <property type="gene ID" value="LOC119744520"/>
</dbReference>
<dbReference type="InterPro" id="IPR036691">
    <property type="entry name" value="Endo/exonu/phosph_ase_sf"/>
</dbReference>
<accession>A0A914BJW9</accession>
<dbReference type="SMART" id="SM00476">
    <property type="entry name" value="DNaseIc"/>
    <property type="match status" value="1"/>
</dbReference>
<keyword evidence="3" id="KW-0378">Hydrolase</keyword>
<evidence type="ECO:0000256" key="4">
    <source>
        <dbReference type="SAM" id="SignalP"/>
    </source>
</evidence>